<reference evidence="6 7" key="1">
    <citation type="journal article" date="2007" name="Nature">
        <title>Evolution of genes and genomes on the Drosophila phylogeny.</title>
        <authorList>
            <consortium name="Drosophila 12 Genomes Consortium"/>
            <person name="Clark A.G."/>
            <person name="Eisen M.B."/>
            <person name="Smith D.R."/>
            <person name="Bergman C.M."/>
            <person name="Oliver B."/>
            <person name="Markow T.A."/>
            <person name="Kaufman T.C."/>
            <person name="Kellis M."/>
            <person name="Gelbart W."/>
            <person name="Iyer V.N."/>
            <person name="Pollard D.A."/>
            <person name="Sackton T.B."/>
            <person name="Larracuente A.M."/>
            <person name="Singh N.D."/>
            <person name="Abad J.P."/>
            <person name="Abt D.N."/>
            <person name="Adryan B."/>
            <person name="Aguade M."/>
            <person name="Akashi H."/>
            <person name="Anderson W.W."/>
            <person name="Aquadro C.F."/>
            <person name="Ardell D.H."/>
            <person name="Arguello R."/>
            <person name="Artieri C.G."/>
            <person name="Barbash D.A."/>
            <person name="Barker D."/>
            <person name="Barsanti P."/>
            <person name="Batterham P."/>
            <person name="Batzoglou S."/>
            <person name="Begun D."/>
            <person name="Bhutkar A."/>
            <person name="Blanco E."/>
            <person name="Bosak S.A."/>
            <person name="Bradley R.K."/>
            <person name="Brand A.D."/>
            <person name="Brent M.R."/>
            <person name="Brooks A.N."/>
            <person name="Brown R.H."/>
            <person name="Butlin R.K."/>
            <person name="Caggese C."/>
            <person name="Calvi B.R."/>
            <person name="Bernardo de Carvalho A."/>
            <person name="Caspi A."/>
            <person name="Castrezana S."/>
            <person name="Celniker S.E."/>
            <person name="Chang J.L."/>
            <person name="Chapple C."/>
            <person name="Chatterji S."/>
            <person name="Chinwalla A."/>
            <person name="Civetta A."/>
            <person name="Clifton S.W."/>
            <person name="Comeron J.M."/>
            <person name="Costello J.C."/>
            <person name="Coyne J.A."/>
            <person name="Daub J."/>
            <person name="David R.G."/>
            <person name="Delcher A.L."/>
            <person name="Delehaunty K."/>
            <person name="Do C.B."/>
            <person name="Ebling H."/>
            <person name="Edwards K."/>
            <person name="Eickbush T."/>
            <person name="Evans J.D."/>
            <person name="Filipski A."/>
            <person name="Findeiss S."/>
            <person name="Freyhult E."/>
            <person name="Fulton L."/>
            <person name="Fulton R."/>
            <person name="Garcia A.C."/>
            <person name="Gardiner A."/>
            <person name="Garfield D.A."/>
            <person name="Garvin B.E."/>
            <person name="Gibson G."/>
            <person name="Gilbert D."/>
            <person name="Gnerre S."/>
            <person name="Godfrey J."/>
            <person name="Good R."/>
            <person name="Gotea V."/>
            <person name="Gravely B."/>
            <person name="Greenberg A.J."/>
            <person name="Griffiths-Jones S."/>
            <person name="Gross S."/>
            <person name="Guigo R."/>
            <person name="Gustafson E.A."/>
            <person name="Haerty W."/>
            <person name="Hahn M.W."/>
            <person name="Halligan D.L."/>
            <person name="Halpern A.L."/>
            <person name="Halter G.M."/>
            <person name="Han M.V."/>
            <person name="Heger A."/>
            <person name="Hillier L."/>
            <person name="Hinrichs A.S."/>
            <person name="Holmes I."/>
            <person name="Hoskins R.A."/>
            <person name="Hubisz M.J."/>
            <person name="Hultmark D."/>
            <person name="Huntley M.A."/>
            <person name="Jaffe D.B."/>
            <person name="Jagadeeshan S."/>
            <person name="Jeck W.R."/>
            <person name="Johnson J."/>
            <person name="Jones C.D."/>
            <person name="Jordan W.C."/>
            <person name="Karpen G.H."/>
            <person name="Kataoka E."/>
            <person name="Keightley P.D."/>
            <person name="Kheradpour P."/>
            <person name="Kirkness E.F."/>
            <person name="Koerich L.B."/>
            <person name="Kristiansen K."/>
            <person name="Kudrna D."/>
            <person name="Kulathinal R.J."/>
            <person name="Kumar S."/>
            <person name="Kwok R."/>
            <person name="Lander E."/>
            <person name="Langley C.H."/>
            <person name="Lapoint R."/>
            <person name="Lazzaro B.P."/>
            <person name="Lee S.J."/>
            <person name="Levesque L."/>
            <person name="Li R."/>
            <person name="Lin C.F."/>
            <person name="Lin M.F."/>
            <person name="Lindblad-Toh K."/>
            <person name="Llopart A."/>
            <person name="Long M."/>
            <person name="Low L."/>
            <person name="Lozovsky E."/>
            <person name="Lu J."/>
            <person name="Luo M."/>
            <person name="Machado C.A."/>
            <person name="Makalowski W."/>
            <person name="Marzo M."/>
            <person name="Matsuda M."/>
            <person name="Matzkin L."/>
            <person name="McAllister B."/>
            <person name="McBride C.S."/>
            <person name="McKernan B."/>
            <person name="McKernan K."/>
            <person name="Mendez-Lago M."/>
            <person name="Minx P."/>
            <person name="Mollenhauer M.U."/>
            <person name="Montooth K."/>
            <person name="Mount S.M."/>
            <person name="Mu X."/>
            <person name="Myers E."/>
            <person name="Negre B."/>
            <person name="Newfeld S."/>
            <person name="Nielsen R."/>
            <person name="Noor M.A."/>
            <person name="O'Grady P."/>
            <person name="Pachter L."/>
            <person name="Papaceit M."/>
            <person name="Parisi M.J."/>
            <person name="Parisi M."/>
            <person name="Parts L."/>
            <person name="Pedersen J.S."/>
            <person name="Pesole G."/>
            <person name="Phillippy A.M."/>
            <person name="Ponting C.P."/>
            <person name="Pop M."/>
            <person name="Porcelli D."/>
            <person name="Powell J.R."/>
            <person name="Prohaska S."/>
            <person name="Pruitt K."/>
            <person name="Puig M."/>
            <person name="Quesneville H."/>
            <person name="Ram K.R."/>
            <person name="Rand D."/>
            <person name="Rasmussen M.D."/>
            <person name="Reed L.K."/>
            <person name="Reenan R."/>
            <person name="Reily A."/>
            <person name="Remington K.A."/>
            <person name="Rieger T.T."/>
            <person name="Ritchie M.G."/>
            <person name="Robin C."/>
            <person name="Rogers Y.H."/>
            <person name="Rohde C."/>
            <person name="Rozas J."/>
            <person name="Rubenfield M.J."/>
            <person name="Ruiz A."/>
            <person name="Russo S."/>
            <person name="Salzberg S.L."/>
            <person name="Sanchez-Gracia A."/>
            <person name="Saranga D.J."/>
            <person name="Sato H."/>
            <person name="Schaeffer S.W."/>
            <person name="Schatz M.C."/>
            <person name="Schlenke T."/>
            <person name="Schwartz R."/>
            <person name="Segarra C."/>
            <person name="Singh R.S."/>
            <person name="Sirot L."/>
            <person name="Sirota M."/>
            <person name="Sisneros N.B."/>
            <person name="Smith C.D."/>
            <person name="Smith T.F."/>
            <person name="Spieth J."/>
            <person name="Stage D.E."/>
            <person name="Stark A."/>
            <person name="Stephan W."/>
            <person name="Strausberg R.L."/>
            <person name="Strempel S."/>
            <person name="Sturgill D."/>
            <person name="Sutton G."/>
            <person name="Sutton G.G."/>
            <person name="Tao W."/>
            <person name="Teichmann S."/>
            <person name="Tobari Y.N."/>
            <person name="Tomimura Y."/>
            <person name="Tsolas J.M."/>
            <person name="Valente V.L."/>
            <person name="Venter E."/>
            <person name="Venter J.C."/>
            <person name="Vicario S."/>
            <person name="Vieira F.G."/>
            <person name="Vilella A.J."/>
            <person name="Villasante A."/>
            <person name="Walenz B."/>
            <person name="Wang J."/>
            <person name="Wasserman M."/>
            <person name="Watts T."/>
            <person name="Wilson D."/>
            <person name="Wilson R.K."/>
            <person name="Wing R.A."/>
            <person name="Wolfner M.F."/>
            <person name="Wong A."/>
            <person name="Wong G.K."/>
            <person name="Wu C.I."/>
            <person name="Wu G."/>
            <person name="Yamamoto D."/>
            <person name="Yang H.P."/>
            <person name="Yang S.P."/>
            <person name="Yorke J.A."/>
            <person name="Yoshida K."/>
            <person name="Zdobnov E."/>
            <person name="Zhang P."/>
            <person name="Zhang Y."/>
            <person name="Zimin A.V."/>
            <person name="Baldwin J."/>
            <person name="Abdouelleil A."/>
            <person name="Abdulkadir J."/>
            <person name="Abebe A."/>
            <person name="Abera B."/>
            <person name="Abreu J."/>
            <person name="Acer S.C."/>
            <person name="Aftuck L."/>
            <person name="Alexander A."/>
            <person name="An P."/>
            <person name="Anderson E."/>
            <person name="Anderson S."/>
            <person name="Arachi H."/>
            <person name="Azer M."/>
            <person name="Bachantsang P."/>
            <person name="Barry A."/>
            <person name="Bayul T."/>
            <person name="Berlin A."/>
            <person name="Bessette D."/>
            <person name="Bloom T."/>
            <person name="Blye J."/>
            <person name="Boguslavskiy L."/>
            <person name="Bonnet C."/>
            <person name="Boukhgalter B."/>
            <person name="Bourzgui I."/>
            <person name="Brown A."/>
            <person name="Cahill P."/>
            <person name="Channer S."/>
            <person name="Cheshatsang Y."/>
            <person name="Chuda L."/>
            <person name="Citroen M."/>
            <person name="Collymore A."/>
            <person name="Cooke P."/>
            <person name="Costello M."/>
            <person name="D'Aco K."/>
            <person name="Daza R."/>
            <person name="De Haan G."/>
            <person name="DeGray S."/>
            <person name="DeMaso C."/>
            <person name="Dhargay N."/>
            <person name="Dooley K."/>
            <person name="Dooley E."/>
            <person name="Doricent M."/>
            <person name="Dorje P."/>
            <person name="Dorjee K."/>
            <person name="Dupes A."/>
            <person name="Elong R."/>
            <person name="Falk J."/>
            <person name="Farina A."/>
            <person name="Faro S."/>
            <person name="Ferguson D."/>
            <person name="Fisher S."/>
            <person name="Foley C.D."/>
            <person name="Franke A."/>
            <person name="Friedrich D."/>
            <person name="Gadbois L."/>
            <person name="Gearin G."/>
            <person name="Gearin C.R."/>
            <person name="Giannoukos G."/>
            <person name="Goode T."/>
            <person name="Graham J."/>
            <person name="Grandbois E."/>
            <person name="Grewal S."/>
            <person name="Gyaltsen K."/>
            <person name="Hafez N."/>
            <person name="Hagos B."/>
            <person name="Hall J."/>
            <person name="Henson C."/>
            <person name="Hollinger A."/>
            <person name="Honan T."/>
            <person name="Huard M.D."/>
            <person name="Hughes L."/>
            <person name="Hurhula B."/>
            <person name="Husby M.E."/>
            <person name="Kamat A."/>
            <person name="Kanga B."/>
            <person name="Kashin S."/>
            <person name="Khazanovich D."/>
            <person name="Kisner P."/>
            <person name="Lance K."/>
            <person name="Lara M."/>
            <person name="Lee W."/>
            <person name="Lennon N."/>
            <person name="Letendre F."/>
            <person name="LeVine R."/>
            <person name="Lipovsky A."/>
            <person name="Liu X."/>
            <person name="Liu J."/>
            <person name="Liu S."/>
            <person name="Lokyitsang T."/>
            <person name="Lokyitsang Y."/>
            <person name="Lubonja R."/>
            <person name="Lui A."/>
            <person name="MacDonald P."/>
            <person name="Magnisalis V."/>
            <person name="Maru K."/>
            <person name="Matthews C."/>
            <person name="McCusker W."/>
            <person name="McDonough S."/>
            <person name="Mehta T."/>
            <person name="Meldrim J."/>
            <person name="Meneus L."/>
            <person name="Mihai O."/>
            <person name="Mihalev A."/>
            <person name="Mihova T."/>
            <person name="Mittelman R."/>
            <person name="Mlenga V."/>
            <person name="Montmayeur A."/>
            <person name="Mulrain L."/>
            <person name="Navidi A."/>
            <person name="Naylor J."/>
            <person name="Negash T."/>
            <person name="Nguyen T."/>
            <person name="Nguyen N."/>
            <person name="Nicol R."/>
            <person name="Norbu C."/>
            <person name="Norbu N."/>
            <person name="Novod N."/>
            <person name="O'Neill B."/>
            <person name="Osman S."/>
            <person name="Markiewicz E."/>
            <person name="Oyono O.L."/>
            <person name="Patti C."/>
            <person name="Phunkhang P."/>
            <person name="Pierre F."/>
            <person name="Priest M."/>
            <person name="Raghuraman S."/>
            <person name="Rege F."/>
            <person name="Reyes R."/>
            <person name="Rise C."/>
            <person name="Rogov P."/>
            <person name="Ross K."/>
            <person name="Ryan E."/>
            <person name="Settipalli S."/>
            <person name="Shea T."/>
            <person name="Sherpa N."/>
            <person name="Shi L."/>
            <person name="Shih D."/>
            <person name="Sparrow T."/>
            <person name="Spaulding J."/>
            <person name="Stalker J."/>
            <person name="Stange-Thomann N."/>
            <person name="Stavropoulos S."/>
            <person name="Stone C."/>
            <person name="Strader C."/>
            <person name="Tesfaye S."/>
            <person name="Thomson T."/>
            <person name="Thoulutsang Y."/>
            <person name="Thoulutsang D."/>
            <person name="Topham K."/>
            <person name="Topping I."/>
            <person name="Tsamla T."/>
            <person name="Vassiliev H."/>
            <person name="Vo A."/>
            <person name="Wangchuk T."/>
            <person name="Wangdi T."/>
            <person name="Weiand M."/>
            <person name="Wilkinson J."/>
            <person name="Wilson A."/>
            <person name="Yadav S."/>
            <person name="Young G."/>
            <person name="Yu Q."/>
            <person name="Zembek L."/>
            <person name="Zhong D."/>
            <person name="Zimmer A."/>
            <person name="Zwirko Z."/>
            <person name="Jaffe D.B."/>
            <person name="Alvarez P."/>
            <person name="Brockman W."/>
            <person name="Butler J."/>
            <person name="Chin C."/>
            <person name="Gnerre S."/>
            <person name="Grabherr M."/>
            <person name="Kleber M."/>
            <person name="Mauceli E."/>
            <person name="MacCallum I."/>
        </authorList>
    </citation>
    <scope>NUCLEOTIDE SEQUENCE [LARGE SCALE GENOMIC DNA]</scope>
    <source>
        <strain evidence="7">Tucson 14030-0811.24</strain>
    </source>
</reference>
<comment type="subunit">
    <text evidence="5">Component of the proteasome complex.</text>
</comment>
<dbReference type="AlphaFoldDB" id="B4N2E0"/>
<dbReference type="Gene3D" id="3.60.20.10">
    <property type="entry name" value="Glutamine Phosphoribosylpyrophosphate, subunit 1, domain 1"/>
    <property type="match status" value="1"/>
</dbReference>
<evidence type="ECO:0000256" key="5">
    <source>
        <dbReference type="RuleBase" id="RU004203"/>
    </source>
</evidence>
<dbReference type="InParanoid" id="B4N2E0"/>
<dbReference type="GO" id="GO:0005737">
    <property type="term" value="C:cytoplasm"/>
    <property type="evidence" value="ECO:0007669"/>
    <property type="project" value="UniProtKB-SubCell"/>
</dbReference>
<dbReference type="InterPro" id="IPR016050">
    <property type="entry name" value="Proteasome_bsu_CS"/>
</dbReference>
<dbReference type="PANTHER" id="PTHR32194:SF2">
    <property type="entry name" value="PROTEASOME SUBUNIT BETA TYPE-1"/>
    <property type="match status" value="1"/>
</dbReference>
<dbReference type="OMA" id="CEIWILR"/>
<keyword evidence="7" id="KW-1185">Reference proteome</keyword>
<gene>
    <name evidence="6" type="primary">Dwil\GK16137</name>
    <name evidence="6" type="ORF">Dwil_GK16137</name>
</gene>
<dbReference type="PhylomeDB" id="B4N2E0"/>
<dbReference type="GO" id="GO:0005634">
    <property type="term" value="C:nucleus"/>
    <property type="evidence" value="ECO:0007669"/>
    <property type="project" value="UniProtKB-SubCell"/>
</dbReference>
<evidence type="ECO:0000256" key="1">
    <source>
        <dbReference type="ARBA" id="ARBA00022490"/>
    </source>
</evidence>
<evidence type="ECO:0000256" key="3">
    <source>
        <dbReference type="ARBA" id="ARBA00024953"/>
    </source>
</evidence>
<comment type="function">
    <text evidence="3">Non-catalytic component of the proteasome, a multicatalytic proteinase complex which is characterized by its ability to cleave peptides with Arg, Phe, Tyr, Leu, and Glu adjacent to the leaving group at neutral or slightly basic pH. The proteasome has an ATP-dependent proteolytic activity.</text>
</comment>
<dbReference type="STRING" id="7260.B4N2E0"/>
<sequence>MNGFDDGDVYTAADVPDIYKHSFDPYVCNGGSIVAIAGEDFVTIAGDTRMVNEDDAIVSRSQSKLFQLTPMTAIGSVGCFADTLAVVNVIKQNIHMYQLTHLKRISTDALAQMLSISMYSHRFFPYFVSNIVAGIDRNGKGAVFSYDPIGHHERKAYDAAGTGFELMIPAMDYFIKNLKEPLTIEIAAEITRKVMIVADNKDVYTGDSAIMYIITKNGVEAKKMPLRKD</sequence>
<evidence type="ECO:0000313" key="6">
    <source>
        <dbReference type="EMBL" id="EDW78529.1"/>
    </source>
</evidence>
<organism evidence="6 7">
    <name type="scientific">Drosophila willistoni</name>
    <name type="common">Fruit fly</name>
    <dbReference type="NCBI Taxonomy" id="7260"/>
    <lineage>
        <taxon>Eukaryota</taxon>
        <taxon>Metazoa</taxon>
        <taxon>Ecdysozoa</taxon>
        <taxon>Arthropoda</taxon>
        <taxon>Hexapoda</taxon>
        <taxon>Insecta</taxon>
        <taxon>Pterygota</taxon>
        <taxon>Neoptera</taxon>
        <taxon>Endopterygota</taxon>
        <taxon>Diptera</taxon>
        <taxon>Brachycera</taxon>
        <taxon>Muscomorpha</taxon>
        <taxon>Ephydroidea</taxon>
        <taxon>Drosophilidae</taxon>
        <taxon>Drosophila</taxon>
        <taxon>Sophophora</taxon>
    </lineage>
</organism>
<accession>B4N2E0</accession>
<comment type="subunit">
    <text evidence="4">The 26S proteasome consists of a 20S proteasome core and two 19S regulatory subunits. The 20S proteasome core is composed of 28 subunits that are arranged in four stacked rings, resulting in a barrel-shaped structure. The two end rings are each formed by seven alpha subunits, and the two central rings are each formed by seven beta subunits. The catalytic chamber with the active sites is on the inside of the barrel.</text>
</comment>
<dbReference type="HOGENOM" id="CLU_035750_1_1_1"/>
<evidence type="ECO:0000256" key="2">
    <source>
        <dbReference type="ARBA" id="ARBA00022942"/>
    </source>
</evidence>
<protein>
    <recommendedName>
        <fullName evidence="5">Proteasome subunit beta</fullName>
    </recommendedName>
</protein>
<dbReference type="GO" id="GO:0016787">
    <property type="term" value="F:hydrolase activity"/>
    <property type="evidence" value="ECO:0007669"/>
    <property type="project" value="UniProtKB-KW"/>
</dbReference>
<evidence type="ECO:0000313" key="7">
    <source>
        <dbReference type="Proteomes" id="UP000007798"/>
    </source>
</evidence>
<dbReference type="Proteomes" id="UP000007798">
    <property type="component" value="Unassembled WGS sequence"/>
</dbReference>
<dbReference type="GO" id="GO:0051603">
    <property type="term" value="P:proteolysis involved in protein catabolic process"/>
    <property type="evidence" value="ECO:0007669"/>
    <property type="project" value="InterPro"/>
</dbReference>
<dbReference type="InterPro" id="IPR023333">
    <property type="entry name" value="Proteasome_suB-type"/>
</dbReference>
<dbReference type="InterPro" id="IPR029055">
    <property type="entry name" value="Ntn_hydrolases_N"/>
</dbReference>
<comment type="subcellular location">
    <subcellularLocation>
        <location evidence="5">Cytoplasm</location>
    </subcellularLocation>
    <subcellularLocation>
        <location evidence="5">Nucleus</location>
    </subcellularLocation>
</comment>
<keyword evidence="5" id="KW-0539">Nucleus</keyword>
<keyword evidence="2 5" id="KW-0647">Proteasome</keyword>
<proteinExistence type="inferred from homology"/>
<comment type="function">
    <text evidence="5">Component of the proteasome, a multicatalytic proteinase complex which is characterized by its ability to cleave peptides with Arg, Phe, Tyr, Leu, and Glu adjacent to the leaving group at neutral or slightly basic pH. The proteasome has an ATP-dependent proteolytic activity.</text>
</comment>
<dbReference type="PROSITE" id="PS00854">
    <property type="entry name" value="PROTEASOME_BETA_1"/>
    <property type="match status" value="1"/>
</dbReference>
<dbReference type="PROSITE" id="PS51476">
    <property type="entry name" value="PROTEASOME_BETA_2"/>
    <property type="match status" value="1"/>
</dbReference>
<name>B4N2E0_DROWI</name>
<dbReference type="PANTHER" id="PTHR32194">
    <property type="entry name" value="METALLOPROTEASE TLDD"/>
    <property type="match status" value="1"/>
</dbReference>
<dbReference type="OrthoDB" id="268479at2759"/>
<dbReference type="GO" id="GO:0005839">
    <property type="term" value="C:proteasome core complex"/>
    <property type="evidence" value="ECO:0007669"/>
    <property type="project" value="InterPro"/>
</dbReference>
<dbReference type="Pfam" id="PF00227">
    <property type="entry name" value="Proteasome"/>
    <property type="match status" value="1"/>
</dbReference>
<dbReference type="InterPro" id="IPR001353">
    <property type="entry name" value="Proteasome_sua/b"/>
</dbReference>
<dbReference type="KEGG" id="dwi:6644635"/>
<comment type="similarity">
    <text evidence="5">Belongs to the peptidase T1B family.</text>
</comment>
<keyword evidence="1 5" id="KW-0963">Cytoplasm</keyword>
<dbReference type="EMBL" id="CH963925">
    <property type="protein sequence ID" value="EDW78529.1"/>
    <property type="molecule type" value="Genomic_DNA"/>
</dbReference>
<keyword evidence="6" id="KW-0378">Hydrolase</keyword>
<evidence type="ECO:0000256" key="4">
    <source>
        <dbReference type="ARBA" id="ARBA00026071"/>
    </source>
</evidence>
<dbReference type="SUPFAM" id="SSF56235">
    <property type="entry name" value="N-terminal nucleophile aminohydrolases (Ntn hydrolases)"/>
    <property type="match status" value="1"/>
</dbReference>
<dbReference type="eggNOG" id="KOG0179">
    <property type="taxonomic scope" value="Eukaryota"/>
</dbReference>